<dbReference type="PANTHER" id="PTHR10132">
    <property type="entry name" value="ALPHA-/EPSILON-SARCOGLYCAN FAMILY MEMBER"/>
    <property type="match status" value="1"/>
</dbReference>
<protein>
    <submittedName>
        <fullName evidence="2">Alpha-sarcoglycan</fullName>
    </submittedName>
</protein>
<keyword evidence="3" id="KW-1185">Reference proteome</keyword>
<dbReference type="InterPro" id="IPR048347">
    <property type="entry name" value="Sarcoglycan_C"/>
</dbReference>
<organism evidence="2 3">
    <name type="scientific">Calypte anna</name>
    <name type="common">Anna's hummingbird</name>
    <name type="synonym">Archilochus anna</name>
    <dbReference type="NCBI Taxonomy" id="9244"/>
    <lineage>
        <taxon>Eukaryota</taxon>
        <taxon>Metazoa</taxon>
        <taxon>Chordata</taxon>
        <taxon>Craniata</taxon>
        <taxon>Vertebrata</taxon>
        <taxon>Euteleostomi</taxon>
        <taxon>Archelosauria</taxon>
        <taxon>Archosauria</taxon>
        <taxon>Dinosauria</taxon>
        <taxon>Saurischia</taxon>
        <taxon>Theropoda</taxon>
        <taxon>Coelurosauria</taxon>
        <taxon>Aves</taxon>
        <taxon>Neognathae</taxon>
        <taxon>Neoaves</taxon>
        <taxon>Strisores</taxon>
        <taxon>Apodiformes</taxon>
        <taxon>Trochilidae</taxon>
        <taxon>Calypte</taxon>
    </lineage>
</organism>
<dbReference type="Pfam" id="PF20989">
    <property type="entry name" value="Sarcoglycan_2_C"/>
    <property type="match status" value="1"/>
</dbReference>
<dbReference type="GO" id="GO:0016012">
    <property type="term" value="C:sarcoglycan complex"/>
    <property type="evidence" value="ECO:0007669"/>
    <property type="project" value="InterPro"/>
</dbReference>
<name>A0A091HWU1_CALAN</name>
<feature type="domain" description="Sarcoglycan alpha/epsilon second" evidence="1">
    <location>
        <begin position="34"/>
        <end position="96"/>
    </location>
</feature>
<dbReference type="AlphaFoldDB" id="A0A091HWU1"/>
<dbReference type="PANTHER" id="PTHR10132:SF16">
    <property type="entry name" value="ALPHA-SARCOGLYCAN"/>
    <property type="match status" value="1"/>
</dbReference>
<dbReference type="STRING" id="9244.A0A091HWU1"/>
<dbReference type="InterPro" id="IPR008908">
    <property type="entry name" value="Sarcoglycan_alpha/epsilon"/>
</dbReference>
<feature type="non-terminal residue" evidence="2">
    <location>
        <position position="1"/>
    </location>
</feature>
<feature type="non-terminal residue" evidence="2">
    <location>
        <position position="143"/>
    </location>
</feature>
<proteinExistence type="predicted"/>
<evidence type="ECO:0000259" key="1">
    <source>
        <dbReference type="Pfam" id="PF20989"/>
    </source>
</evidence>
<dbReference type="EMBL" id="KL217836">
    <property type="protein sequence ID" value="KFO99634.1"/>
    <property type="molecule type" value="Genomic_DNA"/>
</dbReference>
<gene>
    <name evidence="2" type="ORF">N300_14626</name>
</gene>
<sequence>LLGSQVQAYNRHTYETLTQLLLITIIPAPDGEPPYQAEFLVGNRNVEELLAEPTQELFLQATGGIWDQDDLHIINVTSALDRGGRVPLPIEGRKEGPPFSLSRSIQLFHHATIHGDSRELRDMAGSRDVPRPLSTLPMFNIRT</sequence>
<dbReference type="Proteomes" id="UP000054308">
    <property type="component" value="Unassembled WGS sequence"/>
</dbReference>
<reference evidence="2 3" key="1">
    <citation type="submission" date="2014-04" db="EMBL/GenBank/DDBJ databases">
        <title>Genome evolution of avian class.</title>
        <authorList>
            <person name="Zhang G."/>
            <person name="Li C."/>
        </authorList>
    </citation>
    <scope>NUCLEOTIDE SEQUENCE [LARGE SCALE GENOMIC DNA]</scope>
    <source>
        <strain evidence="2">BGI_N300</strain>
    </source>
</reference>
<evidence type="ECO:0000313" key="3">
    <source>
        <dbReference type="Proteomes" id="UP000054308"/>
    </source>
</evidence>
<evidence type="ECO:0000313" key="2">
    <source>
        <dbReference type="EMBL" id="KFO99634.1"/>
    </source>
</evidence>
<accession>A0A091HWU1</accession>